<protein>
    <recommendedName>
        <fullName evidence="3">DUF1365 domain-containing protein</fullName>
    </recommendedName>
</protein>
<reference evidence="1 2" key="1">
    <citation type="submission" date="2020-08" db="EMBL/GenBank/DDBJ databases">
        <title>Genomic Encyclopedia of Type Strains, Phase IV (KMG-IV): sequencing the most valuable type-strain genomes for metagenomic binning, comparative biology and taxonomic classification.</title>
        <authorList>
            <person name="Goeker M."/>
        </authorList>
    </citation>
    <scope>NUCLEOTIDE SEQUENCE [LARGE SCALE GENOMIC DNA]</scope>
    <source>
        <strain evidence="1 2">DSM 25335</strain>
    </source>
</reference>
<dbReference type="RefSeq" id="WP_183251496.1">
    <property type="nucleotide sequence ID" value="NZ_BAAAFF010000003.1"/>
</dbReference>
<gene>
    <name evidence="1" type="ORF">HNQ67_000194</name>
</gene>
<sequence length="258" mass="28631">MNGASALYAGGVVHQRLRPRRHRLQRRVFWLLLDLSEIDALHQRLRLFSHNRRNLFSFFDRDHGDGSERPLRAQVEARLAAIGVDLGGGAIRLLTMPRVFGFVFNPISVYYCHAADGRLAALSYEVSSTFGERRWYDLAVPAGGPDGLFRQSCAKSLYVSPFLDMDMLYRFRGRAPGKTVGLTVGCADAHGPVLTASLWGERRPLADGALARAAVTFPLLTWKVVAAIHWEALRLWLKGVPVTLARRPPPMAARGTAS</sequence>
<dbReference type="PANTHER" id="PTHR33973:SF4">
    <property type="entry name" value="OS07G0153300 PROTEIN"/>
    <property type="match status" value="1"/>
</dbReference>
<organism evidence="1 2">
    <name type="scientific">Brevundimonas basaltis</name>
    <dbReference type="NCBI Taxonomy" id="472166"/>
    <lineage>
        <taxon>Bacteria</taxon>
        <taxon>Pseudomonadati</taxon>
        <taxon>Pseudomonadota</taxon>
        <taxon>Alphaproteobacteria</taxon>
        <taxon>Caulobacterales</taxon>
        <taxon>Caulobacteraceae</taxon>
        <taxon>Brevundimonas</taxon>
    </lineage>
</organism>
<dbReference type="InterPro" id="IPR010775">
    <property type="entry name" value="DUF1365"/>
</dbReference>
<proteinExistence type="predicted"/>
<dbReference type="EMBL" id="JACHFZ010000001">
    <property type="protein sequence ID" value="MBB5290698.1"/>
    <property type="molecule type" value="Genomic_DNA"/>
</dbReference>
<dbReference type="PANTHER" id="PTHR33973">
    <property type="entry name" value="OS07G0153300 PROTEIN"/>
    <property type="match status" value="1"/>
</dbReference>
<evidence type="ECO:0000313" key="2">
    <source>
        <dbReference type="Proteomes" id="UP000566663"/>
    </source>
</evidence>
<comment type="caution">
    <text evidence="1">The sequence shown here is derived from an EMBL/GenBank/DDBJ whole genome shotgun (WGS) entry which is preliminary data.</text>
</comment>
<dbReference type="Pfam" id="PF07103">
    <property type="entry name" value="DUF1365"/>
    <property type="match status" value="1"/>
</dbReference>
<evidence type="ECO:0000313" key="1">
    <source>
        <dbReference type="EMBL" id="MBB5290698.1"/>
    </source>
</evidence>
<dbReference type="Proteomes" id="UP000566663">
    <property type="component" value="Unassembled WGS sequence"/>
</dbReference>
<evidence type="ECO:0008006" key="3">
    <source>
        <dbReference type="Google" id="ProtNLM"/>
    </source>
</evidence>
<dbReference type="AlphaFoldDB" id="A0A7W8MF07"/>
<name>A0A7W8MF07_9CAUL</name>
<keyword evidence="2" id="KW-1185">Reference proteome</keyword>
<accession>A0A7W8MF07</accession>